<keyword evidence="5 7" id="KW-0658">Purine biosynthesis</keyword>
<dbReference type="AlphaFoldDB" id="A0A091BAS3"/>
<dbReference type="InterPro" id="IPR029055">
    <property type="entry name" value="Ntn_hydrolases_N"/>
</dbReference>
<protein>
    <recommendedName>
        <fullName evidence="7">Amidophosphoribosyltransferase</fullName>
        <shortName evidence="7">ATase</shortName>
        <ecNumber evidence="7">2.4.2.14</ecNumber>
    </recommendedName>
    <alternativeName>
        <fullName evidence="7">Glutamine phosphoribosylpyrophosphate amidotransferase</fullName>
        <shortName evidence="7">GPATase</shortName>
    </alternativeName>
</protein>
<keyword evidence="6 7" id="KW-0315">Glutamine amidotransferase</keyword>
<evidence type="ECO:0000256" key="7">
    <source>
        <dbReference type="HAMAP-Rule" id="MF_01931"/>
    </source>
</evidence>
<reference evidence="12 13" key="1">
    <citation type="submission" date="2013-09" db="EMBL/GenBank/DDBJ databases">
        <title>Genome sequencing of Arenimonas composti.</title>
        <authorList>
            <person name="Chen F."/>
            <person name="Wang G."/>
        </authorList>
    </citation>
    <scope>NUCLEOTIDE SEQUENCE [LARGE SCALE GENOMIC DNA]</scope>
    <source>
        <strain evidence="12 13">TR7-09</strain>
    </source>
</reference>
<feature type="domain" description="Glutamine amidotransferase type-2" evidence="11">
    <location>
        <begin position="2"/>
        <end position="270"/>
    </location>
</feature>
<comment type="caution">
    <text evidence="12">The sequence shown here is derived from an EMBL/GenBank/DDBJ whole genome shotgun (WGS) entry which is preliminary data.</text>
</comment>
<evidence type="ECO:0000259" key="11">
    <source>
        <dbReference type="PROSITE" id="PS51278"/>
    </source>
</evidence>
<dbReference type="InterPro" id="IPR000836">
    <property type="entry name" value="PRTase_dom"/>
</dbReference>
<dbReference type="CDD" id="cd00715">
    <property type="entry name" value="GPATase_N"/>
    <property type="match status" value="1"/>
</dbReference>
<comment type="function">
    <text evidence="7">Catalyzes the formation of phosphoribosylamine from phosphoribosylpyrophosphate (PRPP) and glutamine.</text>
</comment>
<feature type="binding site" evidence="7 10">
    <location>
        <position position="401"/>
    </location>
    <ligand>
        <name>Mg(2+)</name>
        <dbReference type="ChEBI" id="CHEBI:18420"/>
    </ligand>
</feature>
<dbReference type="Gene3D" id="3.60.20.10">
    <property type="entry name" value="Glutamine Phosphoribosylpyrophosphate, subunit 1, domain 1"/>
    <property type="match status" value="1"/>
</dbReference>
<evidence type="ECO:0000256" key="1">
    <source>
        <dbReference type="ARBA" id="ARBA00005209"/>
    </source>
</evidence>
<dbReference type="InterPro" id="IPR035584">
    <property type="entry name" value="PurF_N"/>
</dbReference>
<dbReference type="PROSITE" id="PS51278">
    <property type="entry name" value="GATASE_TYPE_2"/>
    <property type="match status" value="1"/>
</dbReference>
<dbReference type="SUPFAM" id="SSF56235">
    <property type="entry name" value="N-terminal nucleophile aminohydrolases (Ntn hydrolases)"/>
    <property type="match status" value="1"/>
</dbReference>
<dbReference type="EC" id="2.4.2.14" evidence="7"/>
<evidence type="ECO:0000256" key="10">
    <source>
        <dbReference type="PIRSR" id="PIRSR000485-2"/>
    </source>
</evidence>
<comment type="caution">
    <text evidence="7">Lacks conserved residue(s) required for the propagation of feature annotation.</text>
</comment>
<dbReference type="InterPro" id="IPR005854">
    <property type="entry name" value="PurF"/>
</dbReference>
<dbReference type="EMBL" id="AWXU01000051">
    <property type="protein sequence ID" value="KFN48602.1"/>
    <property type="molecule type" value="Genomic_DNA"/>
</dbReference>
<evidence type="ECO:0000256" key="2">
    <source>
        <dbReference type="ARBA" id="ARBA00010138"/>
    </source>
</evidence>
<evidence type="ECO:0000256" key="6">
    <source>
        <dbReference type="ARBA" id="ARBA00022962"/>
    </source>
</evidence>
<feature type="binding site" evidence="7 10">
    <location>
        <position position="339"/>
    </location>
    <ligand>
        <name>Mg(2+)</name>
        <dbReference type="ChEBI" id="CHEBI:18420"/>
    </ligand>
</feature>
<evidence type="ECO:0000256" key="9">
    <source>
        <dbReference type="PIRSR" id="PIRSR000485-1"/>
    </source>
</evidence>
<dbReference type="PIRSF" id="PIRSF000485">
    <property type="entry name" value="Amd_phspho_trans"/>
    <property type="match status" value="1"/>
</dbReference>
<evidence type="ECO:0000313" key="13">
    <source>
        <dbReference type="Proteomes" id="UP000029391"/>
    </source>
</evidence>
<dbReference type="PANTHER" id="PTHR11907">
    <property type="entry name" value="AMIDOPHOSPHORIBOSYLTRANSFERASE"/>
    <property type="match status" value="1"/>
</dbReference>
<accession>A0A091BAS3</accession>
<evidence type="ECO:0000256" key="8">
    <source>
        <dbReference type="PIRNR" id="PIRNR000485"/>
    </source>
</evidence>
<evidence type="ECO:0000256" key="5">
    <source>
        <dbReference type="ARBA" id="ARBA00022755"/>
    </source>
</evidence>
<dbReference type="Proteomes" id="UP000029391">
    <property type="component" value="Unassembled WGS sequence"/>
</dbReference>
<evidence type="ECO:0000256" key="3">
    <source>
        <dbReference type="ARBA" id="ARBA00022676"/>
    </source>
</evidence>
<comment type="similarity">
    <text evidence="2 7 8">In the C-terminal section; belongs to the purine/pyrimidine phosphoribosyltransferase family.</text>
</comment>
<gene>
    <name evidence="7" type="primary">purF</name>
    <name evidence="12" type="ORF">P873_13975</name>
</gene>
<dbReference type="InterPro" id="IPR029057">
    <property type="entry name" value="PRTase-like"/>
</dbReference>
<dbReference type="Gene3D" id="3.40.50.2020">
    <property type="match status" value="1"/>
</dbReference>
<proteinExistence type="inferred from homology"/>
<dbReference type="GO" id="GO:0004044">
    <property type="term" value="F:amidophosphoribosyltransferase activity"/>
    <property type="evidence" value="ECO:0007669"/>
    <property type="project" value="UniProtKB-UniRule"/>
</dbReference>
<feature type="active site" description="Nucleophile" evidence="7 9">
    <location>
        <position position="2"/>
    </location>
</feature>
<dbReference type="SUPFAM" id="SSF53271">
    <property type="entry name" value="PRTase-like"/>
    <property type="match status" value="1"/>
</dbReference>
<keyword evidence="4 7" id="KW-0808">Transferase</keyword>
<evidence type="ECO:0000256" key="4">
    <source>
        <dbReference type="ARBA" id="ARBA00022679"/>
    </source>
</evidence>
<dbReference type="HAMAP" id="MF_01931">
    <property type="entry name" value="PurF"/>
    <property type="match status" value="1"/>
</dbReference>
<feature type="binding site" evidence="7 10">
    <location>
        <position position="402"/>
    </location>
    <ligand>
        <name>Mg(2+)</name>
        <dbReference type="ChEBI" id="CHEBI:18420"/>
    </ligand>
</feature>
<keyword evidence="13" id="KW-1185">Reference proteome</keyword>
<comment type="cofactor">
    <cofactor evidence="7 10">
        <name>Mg(2+)</name>
        <dbReference type="ChEBI" id="CHEBI:18420"/>
    </cofactor>
    <text evidence="7 10">Binds 1 Mg(2+) ion per subunit.</text>
</comment>
<organism evidence="12 13">
    <name type="scientific">Arenimonas composti TR7-09 = DSM 18010</name>
    <dbReference type="NCBI Taxonomy" id="1121013"/>
    <lineage>
        <taxon>Bacteria</taxon>
        <taxon>Pseudomonadati</taxon>
        <taxon>Pseudomonadota</taxon>
        <taxon>Gammaproteobacteria</taxon>
        <taxon>Lysobacterales</taxon>
        <taxon>Lysobacteraceae</taxon>
        <taxon>Arenimonas</taxon>
    </lineage>
</organism>
<dbReference type="OrthoDB" id="9801213at2"/>
<dbReference type="GO" id="GO:0009113">
    <property type="term" value="P:purine nucleobase biosynthetic process"/>
    <property type="evidence" value="ECO:0007669"/>
    <property type="project" value="InterPro"/>
</dbReference>
<dbReference type="UniPathway" id="UPA00074">
    <property type="reaction ID" value="UER00124"/>
</dbReference>
<dbReference type="Pfam" id="PF13522">
    <property type="entry name" value="GATase_6"/>
    <property type="match status" value="1"/>
</dbReference>
<dbReference type="GO" id="GO:0006189">
    <property type="term" value="P:'de novo' IMP biosynthetic process"/>
    <property type="evidence" value="ECO:0007669"/>
    <property type="project" value="UniProtKB-UniRule"/>
</dbReference>
<keyword evidence="3 7" id="KW-0328">Glycosyltransferase</keyword>
<dbReference type="STRING" id="1121013.GCA_000426365_02073"/>
<sequence length="527" mass="56828">MCGIIGIAGASDVAAALYDGLTVLQHRGQDAAGIATMDGHRLRLHKGNGLVKEVFDAPAMELLTGRVGIGHCRYPTAGSEGSDEAQPFYVNSPYGIALAHNGNLINTDALRRLVFEQDRRNVNTESDSEVLLNVFAHELQAQGELSPAAAIRAVQGVHRRCAGGYAVVCMVMGLGLVAFRDPNGIRPLVLGKREPPASVGAPSGAMPSAGTAIAPEGAPTGKGIAPEGAPTEAGGRTEWAVASESVALDVLGFVRERDVLPGEAVVIGDDGSLHTQVVAEARPSTPCIFEYVYFARPDSMIENISVHKARMRMGVTLGQKILRLRPDHDIDVVIPIPDTSRDAALEIANVLGVKYREGFVKNRYVGRTFIMPGQGERRRSVRRKLNTIPLEFRNRVVLLVDDSIVRGTTSQQIVQMARDAGARKVYLASAAPPVRYPNIYGIDMPSAEELVAHGRSEEEIEKLLGCDWLVYQDLADLEAAVAGPKFPGRQFDSSCFSGEYVTGVEPGYFERVQQLRSDDAKRKRRGA</sequence>
<keyword evidence="7 10" id="KW-0479">Metal-binding</keyword>
<dbReference type="eggNOG" id="COG0034">
    <property type="taxonomic scope" value="Bacteria"/>
</dbReference>
<dbReference type="CDD" id="cd06223">
    <property type="entry name" value="PRTases_typeI"/>
    <property type="match status" value="1"/>
</dbReference>
<keyword evidence="7 10" id="KW-0460">Magnesium</keyword>
<comment type="pathway">
    <text evidence="1 7 8">Purine metabolism; IMP biosynthesis via de novo pathway; N(1)-(5-phospho-D-ribosyl)glycinamide from 5-phospho-alpha-D-ribose 1-diphosphate: step 1/2.</text>
</comment>
<name>A0A091BAS3_9GAMM</name>
<dbReference type="GO" id="GO:0000287">
    <property type="term" value="F:magnesium ion binding"/>
    <property type="evidence" value="ECO:0007669"/>
    <property type="project" value="UniProtKB-UniRule"/>
</dbReference>
<dbReference type="RefSeq" id="WP_026817880.1">
    <property type="nucleotide sequence ID" value="NZ_AWXU01000051.1"/>
</dbReference>
<evidence type="ECO:0000313" key="12">
    <source>
        <dbReference type="EMBL" id="KFN48602.1"/>
    </source>
</evidence>
<dbReference type="InterPro" id="IPR017932">
    <property type="entry name" value="GATase_2_dom"/>
</dbReference>
<comment type="catalytic activity">
    <reaction evidence="7 8">
        <text>5-phospho-beta-D-ribosylamine + L-glutamate + diphosphate = 5-phospho-alpha-D-ribose 1-diphosphate + L-glutamine + H2O</text>
        <dbReference type="Rhea" id="RHEA:14905"/>
        <dbReference type="ChEBI" id="CHEBI:15377"/>
        <dbReference type="ChEBI" id="CHEBI:29985"/>
        <dbReference type="ChEBI" id="CHEBI:33019"/>
        <dbReference type="ChEBI" id="CHEBI:58017"/>
        <dbReference type="ChEBI" id="CHEBI:58359"/>
        <dbReference type="ChEBI" id="CHEBI:58681"/>
        <dbReference type="EC" id="2.4.2.14"/>
    </reaction>
</comment>